<name>A0AAD3P0R6_9RHOB</name>
<reference evidence="2" key="1">
    <citation type="journal article" date="2014" name="Int. J. Syst. Evol. Microbiol.">
        <title>Complete genome sequence of Corynebacterium casei LMG S-19264T (=DSM 44701T), isolated from a smear-ripened cheese.</title>
        <authorList>
            <consortium name="US DOE Joint Genome Institute (JGI-PGF)"/>
            <person name="Walter F."/>
            <person name="Albersmeier A."/>
            <person name="Kalinowski J."/>
            <person name="Ruckert C."/>
        </authorList>
    </citation>
    <scope>NUCLEOTIDE SEQUENCE</scope>
    <source>
        <strain evidence="2">VKM B-2222</strain>
    </source>
</reference>
<organism evidence="2 3">
    <name type="scientific">Paracoccus kondratievae</name>
    <dbReference type="NCBI Taxonomy" id="135740"/>
    <lineage>
        <taxon>Bacteria</taxon>
        <taxon>Pseudomonadati</taxon>
        <taxon>Pseudomonadota</taxon>
        <taxon>Alphaproteobacteria</taxon>
        <taxon>Rhodobacterales</taxon>
        <taxon>Paracoccaceae</taxon>
        <taxon>Paracoccus</taxon>
    </lineage>
</organism>
<proteinExistence type="predicted"/>
<evidence type="ECO:0000256" key="1">
    <source>
        <dbReference type="SAM" id="MobiDB-lite"/>
    </source>
</evidence>
<keyword evidence="3" id="KW-1185">Reference proteome</keyword>
<dbReference type="EMBL" id="BSFH01000083">
    <property type="protein sequence ID" value="GLK65318.1"/>
    <property type="molecule type" value="Genomic_DNA"/>
</dbReference>
<protein>
    <submittedName>
        <fullName evidence="2">Uncharacterized protein</fullName>
    </submittedName>
</protein>
<feature type="region of interest" description="Disordered" evidence="1">
    <location>
        <begin position="1"/>
        <end position="20"/>
    </location>
</feature>
<evidence type="ECO:0000313" key="3">
    <source>
        <dbReference type="Proteomes" id="UP001143349"/>
    </source>
</evidence>
<evidence type="ECO:0000313" key="2">
    <source>
        <dbReference type="EMBL" id="GLK65318.1"/>
    </source>
</evidence>
<feature type="region of interest" description="Disordered" evidence="1">
    <location>
        <begin position="53"/>
        <end position="91"/>
    </location>
</feature>
<dbReference type="Proteomes" id="UP001143349">
    <property type="component" value="Unassembled WGS sequence"/>
</dbReference>
<gene>
    <name evidence="2" type="ORF">GCM10017635_27920</name>
</gene>
<comment type="caution">
    <text evidence="2">The sequence shown here is derived from an EMBL/GenBank/DDBJ whole genome shotgun (WGS) entry which is preliminary data.</text>
</comment>
<reference evidence="2" key="2">
    <citation type="submission" date="2023-01" db="EMBL/GenBank/DDBJ databases">
        <authorList>
            <person name="Sun Q."/>
            <person name="Evtushenko L."/>
        </authorList>
    </citation>
    <scope>NUCLEOTIDE SEQUENCE</scope>
    <source>
        <strain evidence="2">VKM B-2222</strain>
    </source>
</reference>
<accession>A0AAD3P0R6</accession>
<dbReference type="AlphaFoldDB" id="A0AAD3P0R6"/>
<sequence>MGWKGKRGFAGHRLHKRSEAKCGRWAKAPFGEEKGEAPVPAMQGVRANARLSLKAGCTKDRDRNGGDPATGFRGAAAQPLRSRARPEGDAR</sequence>
<feature type="compositionally biased region" description="Basic residues" evidence="1">
    <location>
        <begin position="1"/>
        <end position="16"/>
    </location>
</feature>